<comment type="caution">
    <text evidence="1">The sequence shown here is derived from an EMBL/GenBank/DDBJ whole genome shotgun (WGS) entry which is preliminary data.</text>
</comment>
<dbReference type="Gene3D" id="3.40.50.150">
    <property type="entry name" value="Vaccinia Virus protein VP39"/>
    <property type="match status" value="1"/>
</dbReference>
<accession>A0ABQ5NC72</accession>
<dbReference type="Proteomes" id="UP001208567">
    <property type="component" value="Unassembled WGS sequence"/>
</dbReference>
<reference evidence="1 2" key="1">
    <citation type="journal article" date="2024" name="Int. J. Syst. Evol. Microbiol.">
        <title>Clostridium omnivorum sp. nov., isolated from anoxic soil under the treatment of reductive soil disinfestation.</title>
        <authorList>
            <person name="Ueki A."/>
            <person name="Tonouchi A."/>
            <person name="Kaku N."/>
            <person name="Honma S."/>
            <person name="Ueki K."/>
        </authorList>
    </citation>
    <scope>NUCLEOTIDE SEQUENCE [LARGE SCALE GENOMIC DNA]</scope>
    <source>
        <strain evidence="1 2">E14</strain>
    </source>
</reference>
<dbReference type="Pfam" id="PF01209">
    <property type="entry name" value="Ubie_methyltran"/>
    <property type="match status" value="1"/>
</dbReference>
<sequence>MGNETKKVISIWDKVAPSFGKVGPSYWNSFGERLVELSSIKRGSSVLDIGMGRGASLFPAIKKAGEKGYVIGIDNSSMMVSETHKDILTQKITNADVKMMCAEFLEFENNSFDNIICGFGMGYLLLSDNKLNGILRVLKNGGQAGFSIWGIQKDQIWLNEIVNKYLDLPPQKNNSTGMPKLDCVEGVIKILQDSGFENVEAHEEAADVIYRNKEEWWQEMWANAVRGIFESIEELGKDKFDTFKREVFDGLEQFNKDSGFCFKMPVIYAYGEKLVKRTCF</sequence>
<dbReference type="InterPro" id="IPR029063">
    <property type="entry name" value="SAM-dependent_MTases_sf"/>
</dbReference>
<dbReference type="SUPFAM" id="SSF53335">
    <property type="entry name" value="S-adenosyl-L-methionine-dependent methyltransferases"/>
    <property type="match status" value="1"/>
</dbReference>
<evidence type="ECO:0000313" key="1">
    <source>
        <dbReference type="EMBL" id="GLC32798.1"/>
    </source>
</evidence>
<proteinExistence type="predicted"/>
<dbReference type="CDD" id="cd02440">
    <property type="entry name" value="AdoMet_MTases"/>
    <property type="match status" value="1"/>
</dbReference>
<organism evidence="1 2">
    <name type="scientific">Clostridium omnivorum</name>
    <dbReference type="NCBI Taxonomy" id="1604902"/>
    <lineage>
        <taxon>Bacteria</taxon>
        <taxon>Bacillati</taxon>
        <taxon>Bacillota</taxon>
        <taxon>Clostridia</taxon>
        <taxon>Eubacteriales</taxon>
        <taxon>Clostridiaceae</taxon>
        <taxon>Clostridium</taxon>
    </lineage>
</organism>
<dbReference type="EMBL" id="BRXR01000001">
    <property type="protein sequence ID" value="GLC32798.1"/>
    <property type="molecule type" value="Genomic_DNA"/>
</dbReference>
<name>A0ABQ5NC72_9CLOT</name>
<dbReference type="PANTHER" id="PTHR44068:SF11">
    <property type="entry name" value="GERANYL DIPHOSPHATE 2-C-METHYLTRANSFERASE"/>
    <property type="match status" value="1"/>
</dbReference>
<evidence type="ECO:0000313" key="2">
    <source>
        <dbReference type="Proteomes" id="UP001208567"/>
    </source>
</evidence>
<protein>
    <recommendedName>
        <fullName evidence="3">Methyltransferase domain-containing protein</fullName>
    </recommendedName>
</protein>
<gene>
    <name evidence="1" type="ORF">bsdE14_42080</name>
</gene>
<keyword evidence="2" id="KW-1185">Reference proteome</keyword>
<evidence type="ECO:0008006" key="3">
    <source>
        <dbReference type="Google" id="ProtNLM"/>
    </source>
</evidence>
<dbReference type="InterPro" id="IPR050447">
    <property type="entry name" value="Erg6_SMT_methyltransf"/>
</dbReference>
<dbReference type="PANTHER" id="PTHR44068">
    <property type="entry name" value="ZGC:194242"/>
    <property type="match status" value="1"/>
</dbReference>
<dbReference type="RefSeq" id="WP_264852106.1">
    <property type="nucleotide sequence ID" value="NZ_BRXR01000001.1"/>
</dbReference>